<evidence type="ECO:0000313" key="1">
    <source>
        <dbReference type="EMBL" id="MDV2683583.1"/>
    </source>
</evidence>
<dbReference type="RefSeq" id="WP_317120886.1">
    <property type="nucleotide sequence ID" value="NZ_JAWJBA010000001.1"/>
</dbReference>
<gene>
    <name evidence="1" type="ORF">RYX56_04245</name>
</gene>
<evidence type="ECO:0000313" key="2">
    <source>
        <dbReference type="Proteomes" id="UP001287282"/>
    </source>
</evidence>
<keyword evidence="2" id="KW-1185">Reference proteome</keyword>
<reference evidence="1 2" key="1">
    <citation type="submission" date="2023-10" db="EMBL/GenBank/DDBJ databases">
        <title>Screening of Alkalihalobacillus lindianensis BZ-TG-R113 and Its Alleviation of Salt Stress on Rapeseed Growth.</title>
        <authorList>
            <person name="Zhao B."/>
            <person name="Guo T."/>
        </authorList>
    </citation>
    <scope>NUCLEOTIDE SEQUENCE [LARGE SCALE GENOMIC DNA]</scope>
    <source>
        <strain evidence="1 2">BZ-TG-R113</strain>
    </source>
</reference>
<name>A0ABU3X8G0_9BACI</name>
<dbReference type="Proteomes" id="UP001287282">
    <property type="component" value="Unassembled WGS sequence"/>
</dbReference>
<organism evidence="1 2">
    <name type="scientific">Alkalihalophilus lindianensis</name>
    <dbReference type="NCBI Taxonomy" id="1630542"/>
    <lineage>
        <taxon>Bacteria</taxon>
        <taxon>Bacillati</taxon>
        <taxon>Bacillota</taxon>
        <taxon>Bacilli</taxon>
        <taxon>Bacillales</taxon>
        <taxon>Bacillaceae</taxon>
        <taxon>Alkalihalophilus</taxon>
    </lineage>
</organism>
<comment type="caution">
    <text evidence="1">The sequence shown here is derived from an EMBL/GenBank/DDBJ whole genome shotgun (WGS) entry which is preliminary data.</text>
</comment>
<sequence>MDVVIFQPRKEPTYSQLDDPKQIEELIGGPFTEFKYKKSGNEYKAFCHHEAWRKHRDEVAAVYGTVVLSSSTTSTLKEKDRSLLIDHGLEIENWELN</sequence>
<accession>A0ABU3X8G0</accession>
<dbReference type="EMBL" id="JAWJBA010000001">
    <property type="protein sequence ID" value="MDV2683583.1"/>
    <property type="molecule type" value="Genomic_DNA"/>
</dbReference>
<protein>
    <submittedName>
        <fullName evidence="1">Uncharacterized protein</fullName>
    </submittedName>
</protein>
<proteinExistence type="predicted"/>